<feature type="region of interest" description="Disordered" evidence="1">
    <location>
        <begin position="1"/>
        <end position="45"/>
    </location>
</feature>
<dbReference type="EMBL" id="CP001291">
    <property type="protein sequence ID" value="ACK70112.1"/>
    <property type="molecule type" value="Genomic_DNA"/>
</dbReference>
<proteinExistence type="predicted"/>
<dbReference type="AlphaFoldDB" id="B7KB02"/>
<feature type="compositionally biased region" description="Polar residues" evidence="1">
    <location>
        <begin position="1"/>
        <end position="11"/>
    </location>
</feature>
<sequence length="45" mass="5378">MNSTNNQNRQSLEMKKQQNKQEQKKLDPVQSSHLKIHQDTIMEKL</sequence>
<feature type="compositionally biased region" description="Basic and acidic residues" evidence="1">
    <location>
        <begin position="36"/>
        <end position="45"/>
    </location>
</feature>
<dbReference type="HOGENOM" id="CLU_3198810_0_0_3"/>
<name>B7KB02_GLOC7</name>
<dbReference type="KEGG" id="cyc:PCC7424_1675"/>
<protein>
    <submittedName>
        <fullName evidence="2">Uncharacterized protein</fullName>
    </submittedName>
</protein>
<evidence type="ECO:0000313" key="2">
    <source>
        <dbReference type="EMBL" id="ACK70112.1"/>
    </source>
</evidence>
<reference evidence="3" key="1">
    <citation type="journal article" date="2011" name="MBio">
        <title>Novel metabolic attributes of the genus Cyanothece, comprising a group of unicellular nitrogen-fixing Cyanobacteria.</title>
        <authorList>
            <person name="Bandyopadhyay A."/>
            <person name="Elvitigala T."/>
            <person name="Welsh E."/>
            <person name="Stockel J."/>
            <person name="Liberton M."/>
            <person name="Min H."/>
            <person name="Sherman L.A."/>
            <person name="Pakrasi H.B."/>
        </authorList>
    </citation>
    <scope>NUCLEOTIDE SEQUENCE [LARGE SCALE GENOMIC DNA]</scope>
    <source>
        <strain evidence="3">PCC 7424</strain>
    </source>
</reference>
<evidence type="ECO:0000256" key="1">
    <source>
        <dbReference type="SAM" id="MobiDB-lite"/>
    </source>
</evidence>
<accession>B7KB02</accession>
<organism evidence="2 3">
    <name type="scientific">Gloeothece citriformis (strain PCC 7424)</name>
    <name type="common">Cyanothece sp. (strain PCC 7424)</name>
    <dbReference type="NCBI Taxonomy" id="65393"/>
    <lineage>
        <taxon>Bacteria</taxon>
        <taxon>Bacillati</taxon>
        <taxon>Cyanobacteriota</taxon>
        <taxon>Cyanophyceae</taxon>
        <taxon>Oscillatoriophycideae</taxon>
        <taxon>Chroococcales</taxon>
        <taxon>Aphanothecaceae</taxon>
        <taxon>Gloeothece</taxon>
        <taxon>Gloeothece citriformis</taxon>
    </lineage>
</organism>
<keyword evidence="3" id="KW-1185">Reference proteome</keyword>
<gene>
    <name evidence="2" type="ordered locus">PCC7424_1675</name>
</gene>
<dbReference type="Proteomes" id="UP000002384">
    <property type="component" value="Chromosome"/>
</dbReference>
<feature type="compositionally biased region" description="Basic and acidic residues" evidence="1">
    <location>
        <begin position="12"/>
        <end position="27"/>
    </location>
</feature>
<evidence type="ECO:0000313" key="3">
    <source>
        <dbReference type="Proteomes" id="UP000002384"/>
    </source>
</evidence>
<dbReference type="RefSeq" id="WP_012599056.1">
    <property type="nucleotide sequence ID" value="NC_011729.1"/>
</dbReference>